<organism evidence="1 2">
    <name type="scientific">Adineta steineri</name>
    <dbReference type="NCBI Taxonomy" id="433720"/>
    <lineage>
        <taxon>Eukaryota</taxon>
        <taxon>Metazoa</taxon>
        <taxon>Spiralia</taxon>
        <taxon>Gnathifera</taxon>
        <taxon>Rotifera</taxon>
        <taxon>Eurotatoria</taxon>
        <taxon>Bdelloidea</taxon>
        <taxon>Adinetida</taxon>
        <taxon>Adinetidae</taxon>
        <taxon>Adineta</taxon>
    </lineage>
</organism>
<dbReference type="SUPFAM" id="SSF48452">
    <property type="entry name" value="TPR-like"/>
    <property type="match status" value="1"/>
</dbReference>
<dbReference type="AlphaFoldDB" id="A0A820RPN0"/>
<proteinExistence type="predicted"/>
<dbReference type="EMBL" id="CAJOAZ010032124">
    <property type="protein sequence ID" value="CAF4445166.1"/>
    <property type="molecule type" value="Genomic_DNA"/>
</dbReference>
<dbReference type="InterPro" id="IPR011990">
    <property type="entry name" value="TPR-like_helical_dom_sf"/>
</dbReference>
<evidence type="ECO:0000313" key="1">
    <source>
        <dbReference type="EMBL" id="CAF4445166.1"/>
    </source>
</evidence>
<protein>
    <submittedName>
        <fullName evidence="1">Uncharacterized protein</fullName>
    </submittedName>
</protein>
<sequence>LVYFYKLIQYQLQSQATERSAIDDTYELIGKVYLKFDYSLNELSKKKENLSRRDSQIDNYYLDQSLAYFQNLLHTRNKIYSFDKIHRIIANIYLKKQNFNQALSHCQTSLDNQLRHKPKGNISIAQLYFIMGDIHRRQGSSNYA</sequence>
<evidence type="ECO:0000313" key="2">
    <source>
        <dbReference type="Proteomes" id="UP000663844"/>
    </source>
</evidence>
<comment type="caution">
    <text evidence="1">The sequence shown here is derived from an EMBL/GenBank/DDBJ whole genome shotgun (WGS) entry which is preliminary data.</text>
</comment>
<dbReference type="Gene3D" id="1.25.40.10">
    <property type="entry name" value="Tetratricopeptide repeat domain"/>
    <property type="match status" value="1"/>
</dbReference>
<name>A0A820RPN0_9BILA</name>
<feature type="non-terminal residue" evidence="1">
    <location>
        <position position="1"/>
    </location>
</feature>
<gene>
    <name evidence="1" type="ORF">OXD698_LOCUS54056</name>
</gene>
<feature type="non-terminal residue" evidence="1">
    <location>
        <position position="144"/>
    </location>
</feature>
<accession>A0A820RPN0</accession>
<reference evidence="1" key="1">
    <citation type="submission" date="2021-02" db="EMBL/GenBank/DDBJ databases">
        <authorList>
            <person name="Nowell W R."/>
        </authorList>
    </citation>
    <scope>NUCLEOTIDE SEQUENCE</scope>
</reference>
<dbReference type="Proteomes" id="UP000663844">
    <property type="component" value="Unassembled WGS sequence"/>
</dbReference>